<dbReference type="EMBL" id="CM055728">
    <property type="protein sequence ID" value="KAJ8017258.1"/>
    <property type="molecule type" value="Genomic_DNA"/>
</dbReference>
<name>A0ACC2HP56_DALPE</name>
<evidence type="ECO:0000313" key="2">
    <source>
        <dbReference type="Proteomes" id="UP001157502"/>
    </source>
</evidence>
<gene>
    <name evidence="1" type="ORF">DPEC_G00015950</name>
</gene>
<dbReference type="Proteomes" id="UP001157502">
    <property type="component" value="Chromosome 1"/>
</dbReference>
<evidence type="ECO:0000313" key="1">
    <source>
        <dbReference type="EMBL" id="KAJ8017258.1"/>
    </source>
</evidence>
<accession>A0ACC2HP56</accession>
<keyword evidence="2" id="KW-1185">Reference proteome</keyword>
<organism evidence="1 2">
    <name type="scientific">Dallia pectoralis</name>
    <name type="common">Alaska blackfish</name>
    <dbReference type="NCBI Taxonomy" id="75939"/>
    <lineage>
        <taxon>Eukaryota</taxon>
        <taxon>Metazoa</taxon>
        <taxon>Chordata</taxon>
        <taxon>Craniata</taxon>
        <taxon>Vertebrata</taxon>
        <taxon>Euteleostomi</taxon>
        <taxon>Actinopterygii</taxon>
        <taxon>Neopterygii</taxon>
        <taxon>Teleostei</taxon>
        <taxon>Protacanthopterygii</taxon>
        <taxon>Esociformes</taxon>
        <taxon>Umbridae</taxon>
        <taxon>Dallia</taxon>
    </lineage>
</organism>
<reference evidence="1" key="1">
    <citation type="submission" date="2021-05" db="EMBL/GenBank/DDBJ databases">
        <authorList>
            <person name="Pan Q."/>
            <person name="Jouanno E."/>
            <person name="Zahm M."/>
            <person name="Klopp C."/>
            <person name="Cabau C."/>
            <person name="Louis A."/>
            <person name="Berthelot C."/>
            <person name="Parey E."/>
            <person name="Roest Crollius H."/>
            <person name="Montfort J."/>
            <person name="Robinson-Rechavi M."/>
            <person name="Bouchez O."/>
            <person name="Lampietro C."/>
            <person name="Lopez Roques C."/>
            <person name="Donnadieu C."/>
            <person name="Postlethwait J."/>
            <person name="Bobe J."/>
            <person name="Dillon D."/>
            <person name="Chandos A."/>
            <person name="von Hippel F."/>
            <person name="Guiguen Y."/>
        </authorList>
    </citation>
    <scope>NUCLEOTIDE SEQUENCE</scope>
    <source>
        <strain evidence="1">YG-Jan2019</strain>
    </source>
</reference>
<protein>
    <submittedName>
        <fullName evidence="1">Uncharacterized protein</fullName>
    </submittedName>
</protein>
<comment type="caution">
    <text evidence="1">The sequence shown here is derived from an EMBL/GenBank/DDBJ whole genome shotgun (WGS) entry which is preliminary data.</text>
</comment>
<proteinExistence type="predicted"/>
<sequence>MRFILVLLGILLPFRLISAHHRNSCCPKFCQTIQNITNTNVMLIKLVPQRMKDDLVSLAQWNFREDSKPERLPPVIKQAVCLGCKENGTDIRGLHAVPIQYTIQVLYKKTCQGKQIICRCPETVNVSCTCVRNKQHSGKICLSK</sequence>